<dbReference type="EMBL" id="JBBXMP010000025">
    <property type="protein sequence ID" value="KAL0067454.1"/>
    <property type="molecule type" value="Genomic_DNA"/>
</dbReference>
<accession>A0ABR3A2A3</accession>
<name>A0ABR3A2A3_9AGAR</name>
<keyword evidence="3 7" id="KW-0479">Metal-binding</keyword>
<comment type="similarity">
    <text evidence="1 7">Belongs to the cytochrome P450 family.</text>
</comment>
<dbReference type="InterPro" id="IPR036396">
    <property type="entry name" value="Cyt_P450_sf"/>
</dbReference>
<keyword evidence="4 7" id="KW-0560">Oxidoreductase</keyword>
<evidence type="ECO:0000256" key="4">
    <source>
        <dbReference type="ARBA" id="ARBA00023002"/>
    </source>
</evidence>
<gene>
    <name evidence="8" type="ORF">AAF712_005442</name>
</gene>
<reference evidence="8 9" key="1">
    <citation type="submission" date="2024-05" db="EMBL/GenBank/DDBJ databases">
        <title>A draft genome resource for the thread blight pathogen Marasmius tenuissimus strain MS-2.</title>
        <authorList>
            <person name="Yulfo-Soto G.E."/>
            <person name="Baruah I.K."/>
            <person name="Amoako-Attah I."/>
            <person name="Bukari Y."/>
            <person name="Meinhardt L.W."/>
            <person name="Bailey B.A."/>
            <person name="Cohen S.P."/>
        </authorList>
    </citation>
    <scope>NUCLEOTIDE SEQUENCE [LARGE SCALE GENOMIC DNA]</scope>
    <source>
        <strain evidence="8 9">MS-2</strain>
    </source>
</reference>
<evidence type="ECO:0000256" key="2">
    <source>
        <dbReference type="ARBA" id="ARBA00022617"/>
    </source>
</evidence>
<dbReference type="InterPro" id="IPR002401">
    <property type="entry name" value="Cyt_P450_E_grp-I"/>
</dbReference>
<dbReference type="Proteomes" id="UP001437256">
    <property type="component" value="Unassembled WGS sequence"/>
</dbReference>
<keyword evidence="9" id="KW-1185">Reference proteome</keyword>
<evidence type="ECO:0000313" key="8">
    <source>
        <dbReference type="EMBL" id="KAL0067454.1"/>
    </source>
</evidence>
<evidence type="ECO:0008006" key="10">
    <source>
        <dbReference type="Google" id="ProtNLM"/>
    </source>
</evidence>
<dbReference type="PRINTS" id="PR00463">
    <property type="entry name" value="EP450I"/>
</dbReference>
<dbReference type="SUPFAM" id="SSF48264">
    <property type="entry name" value="Cytochrome P450"/>
    <property type="match status" value="1"/>
</dbReference>
<evidence type="ECO:0000256" key="6">
    <source>
        <dbReference type="ARBA" id="ARBA00023033"/>
    </source>
</evidence>
<keyword evidence="2 7" id="KW-0349">Heme</keyword>
<sequence>MLNLTISDWSILYDKYQLQIFHSSGRHVTVELVKAGVTLIGIFILGRIVNFVQGLRTVNYLPGQRPPFVPLGLPGALFPTSWWNAGADMHWIRRKYLYKDSETISVVPWLAGRPLVYSSNLDVLRHVSSSQKSCFIKPEDASKTLLLFGINLAAADGDVWRRHRRIMGPAFNQKLYQLVWEQTIKTYRDMVSSEGWESQSSVEVPAVQALTFKFALLVLGICAFGFDFNWAAPPETAEGKMSVQEAIRTILDENMLLTFAPDWIKKLPVKKVQRPQDAQRQLTSFMQDQVKLRKAEVRAQTPEEYKRDAFSMLVQANEDEEGKHRLNDEELIGNVFVMLFAGHETSAHTLAATLGFLAVDEAAQDEVLQEIIDVVGYGRDPEFDDYNNLNKVLSAFYEALRMFPAGHVLIREPTEDTVIDIPKPRGQEGTQLQPVPRGTWVVIDMVGIQYNPRYFEDPFEYKPSRWHGMKNDSDQFSAFSLGPRGCIGRKFATTEAVCFLAMVLRDFKVEPLLQDGETKEGWKRRILDGKILTTLGVLDVPITFTRRVRK</sequence>
<evidence type="ECO:0000256" key="7">
    <source>
        <dbReference type="RuleBase" id="RU000461"/>
    </source>
</evidence>
<evidence type="ECO:0000256" key="1">
    <source>
        <dbReference type="ARBA" id="ARBA00010617"/>
    </source>
</evidence>
<dbReference type="PROSITE" id="PS00086">
    <property type="entry name" value="CYTOCHROME_P450"/>
    <property type="match status" value="1"/>
</dbReference>
<dbReference type="InterPro" id="IPR017972">
    <property type="entry name" value="Cyt_P450_CS"/>
</dbReference>
<keyword evidence="6 7" id="KW-0503">Monooxygenase</keyword>
<dbReference type="PRINTS" id="PR00385">
    <property type="entry name" value="P450"/>
</dbReference>
<evidence type="ECO:0000313" key="9">
    <source>
        <dbReference type="Proteomes" id="UP001437256"/>
    </source>
</evidence>
<dbReference type="PANTHER" id="PTHR24291">
    <property type="entry name" value="CYTOCHROME P450 FAMILY 4"/>
    <property type="match status" value="1"/>
</dbReference>
<proteinExistence type="inferred from homology"/>
<evidence type="ECO:0000256" key="3">
    <source>
        <dbReference type="ARBA" id="ARBA00022723"/>
    </source>
</evidence>
<protein>
    <recommendedName>
        <fullName evidence="10">Cytochrome P450</fullName>
    </recommendedName>
</protein>
<dbReference type="Pfam" id="PF00067">
    <property type="entry name" value="p450"/>
    <property type="match status" value="1"/>
</dbReference>
<dbReference type="Gene3D" id="1.10.630.10">
    <property type="entry name" value="Cytochrome P450"/>
    <property type="match status" value="1"/>
</dbReference>
<keyword evidence="5 7" id="KW-0408">Iron</keyword>
<dbReference type="PANTHER" id="PTHR24291:SF50">
    <property type="entry name" value="BIFUNCTIONAL ALBAFLAVENONE MONOOXYGENASE_TERPENE SYNTHASE"/>
    <property type="match status" value="1"/>
</dbReference>
<dbReference type="InterPro" id="IPR050196">
    <property type="entry name" value="Cytochrome_P450_Monoox"/>
</dbReference>
<dbReference type="InterPro" id="IPR001128">
    <property type="entry name" value="Cyt_P450"/>
</dbReference>
<evidence type="ECO:0000256" key="5">
    <source>
        <dbReference type="ARBA" id="ARBA00023004"/>
    </source>
</evidence>
<comment type="caution">
    <text evidence="8">The sequence shown here is derived from an EMBL/GenBank/DDBJ whole genome shotgun (WGS) entry which is preliminary data.</text>
</comment>
<organism evidence="8 9">
    <name type="scientific">Marasmius tenuissimus</name>
    <dbReference type="NCBI Taxonomy" id="585030"/>
    <lineage>
        <taxon>Eukaryota</taxon>
        <taxon>Fungi</taxon>
        <taxon>Dikarya</taxon>
        <taxon>Basidiomycota</taxon>
        <taxon>Agaricomycotina</taxon>
        <taxon>Agaricomycetes</taxon>
        <taxon>Agaricomycetidae</taxon>
        <taxon>Agaricales</taxon>
        <taxon>Marasmiineae</taxon>
        <taxon>Marasmiaceae</taxon>
        <taxon>Marasmius</taxon>
    </lineage>
</organism>